<dbReference type="SUPFAM" id="SSF48600">
    <property type="entry name" value="Chorismate mutase II"/>
    <property type="match status" value="1"/>
</dbReference>
<keyword evidence="4" id="KW-0456">Lyase</keyword>
<evidence type="ECO:0000256" key="2">
    <source>
        <dbReference type="ARBA" id="ARBA00023235"/>
    </source>
</evidence>
<organism evidence="4 5">
    <name type="scientific">Pacificibacter marinus</name>
    <dbReference type="NCBI Taxonomy" id="658057"/>
    <lineage>
        <taxon>Bacteria</taxon>
        <taxon>Pseudomonadati</taxon>
        <taxon>Pseudomonadota</taxon>
        <taxon>Alphaproteobacteria</taxon>
        <taxon>Rhodobacterales</taxon>
        <taxon>Roseobacteraceae</taxon>
        <taxon>Pacificibacter</taxon>
    </lineage>
</organism>
<dbReference type="PANTHER" id="PTHR38041">
    <property type="entry name" value="CHORISMATE MUTASE"/>
    <property type="match status" value="1"/>
</dbReference>
<protein>
    <recommendedName>
        <fullName evidence="1">chorismate mutase</fullName>
        <ecNumber evidence="1">5.4.99.5</ecNumber>
    </recommendedName>
</protein>
<reference evidence="4 5" key="1">
    <citation type="submission" date="2017-03" db="EMBL/GenBank/DDBJ databases">
        <authorList>
            <person name="Afonso C.L."/>
            <person name="Miller P.J."/>
            <person name="Scott M.A."/>
            <person name="Spackman E."/>
            <person name="Goraichik I."/>
            <person name="Dimitrov K.M."/>
            <person name="Suarez D.L."/>
            <person name="Swayne D.E."/>
        </authorList>
    </citation>
    <scope>NUCLEOTIDE SEQUENCE [LARGE SCALE GENOMIC DNA]</scope>
    <source>
        <strain evidence="4 5">CECT 7971</strain>
    </source>
</reference>
<evidence type="ECO:0000256" key="1">
    <source>
        <dbReference type="ARBA" id="ARBA00012404"/>
    </source>
</evidence>
<sequence>MTLKHPKDIGSMAELRGQIDQLDHDLIRLLAVRQRHVDRAAQLKPAEGLPARIETRVNAVVDNVRSIAEREGFDAQTAADMWHLMIESMIAREEQAMSQGEQA</sequence>
<evidence type="ECO:0000313" key="4">
    <source>
        <dbReference type="EMBL" id="SLN17029.1"/>
    </source>
</evidence>
<name>A0A1Y5RGR3_9RHOB</name>
<dbReference type="GO" id="GO:0009697">
    <property type="term" value="P:salicylic acid biosynthetic process"/>
    <property type="evidence" value="ECO:0007669"/>
    <property type="project" value="TreeGrafter"/>
</dbReference>
<dbReference type="PANTHER" id="PTHR38041:SF1">
    <property type="entry name" value="CHORISMATE MUTASE"/>
    <property type="match status" value="1"/>
</dbReference>
<dbReference type="InterPro" id="IPR036263">
    <property type="entry name" value="Chorismate_II_sf"/>
</dbReference>
<keyword evidence="4" id="KW-0670">Pyruvate</keyword>
<dbReference type="Pfam" id="PF01817">
    <property type="entry name" value="CM_2"/>
    <property type="match status" value="1"/>
</dbReference>
<proteinExistence type="predicted"/>
<dbReference type="GO" id="GO:0016829">
    <property type="term" value="F:lyase activity"/>
    <property type="evidence" value="ECO:0007669"/>
    <property type="project" value="UniProtKB-KW"/>
</dbReference>
<dbReference type="PROSITE" id="PS51168">
    <property type="entry name" value="CHORISMATE_MUT_2"/>
    <property type="match status" value="1"/>
</dbReference>
<accession>A0A1Y5RGR3</accession>
<dbReference type="OrthoDB" id="514491at2"/>
<dbReference type="InterPro" id="IPR051331">
    <property type="entry name" value="Chorismate_mutase-related"/>
</dbReference>
<dbReference type="GO" id="GO:0046417">
    <property type="term" value="P:chorismate metabolic process"/>
    <property type="evidence" value="ECO:0007669"/>
    <property type="project" value="InterPro"/>
</dbReference>
<dbReference type="InterPro" id="IPR002701">
    <property type="entry name" value="CM_II_prokaryot"/>
</dbReference>
<keyword evidence="2" id="KW-0413">Isomerase</keyword>
<feature type="domain" description="Chorismate mutase" evidence="3">
    <location>
        <begin position="6"/>
        <end position="97"/>
    </location>
</feature>
<dbReference type="EMBL" id="FWFW01000001">
    <property type="protein sequence ID" value="SLN17029.1"/>
    <property type="molecule type" value="Genomic_DNA"/>
</dbReference>
<dbReference type="EC" id="5.4.99.5" evidence="1"/>
<evidence type="ECO:0000313" key="5">
    <source>
        <dbReference type="Proteomes" id="UP000193307"/>
    </source>
</evidence>
<dbReference type="STRING" id="658057.SAMN04488032_101233"/>
<keyword evidence="5" id="KW-1185">Reference proteome</keyword>
<dbReference type="AlphaFoldDB" id="A0A1Y5RGR3"/>
<gene>
    <name evidence="4" type="ORF">PAM7971_00417</name>
</gene>
<dbReference type="SMART" id="SM00830">
    <property type="entry name" value="CM_2"/>
    <property type="match status" value="1"/>
</dbReference>
<dbReference type="InterPro" id="IPR036979">
    <property type="entry name" value="CM_dom_sf"/>
</dbReference>
<dbReference type="Gene3D" id="1.20.59.10">
    <property type="entry name" value="Chorismate mutase"/>
    <property type="match status" value="1"/>
</dbReference>
<dbReference type="GO" id="GO:0004106">
    <property type="term" value="F:chorismate mutase activity"/>
    <property type="evidence" value="ECO:0007669"/>
    <property type="project" value="UniProtKB-EC"/>
</dbReference>
<dbReference type="Proteomes" id="UP000193307">
    <property type="component" value="Unassembled WGS sequence"/>
</dbReference>
<evidence type="ECO:0000259" key="3">
    <source>
        <dbReference type="PROSITE" id="PS51168"/>
    </source>
</evidence>